<dbReference type="GO" id="GO:0003700">
    <property type="term" value="F:DNA-binding transcription factor activity"/>
    <property type="evidence" value="ECO:0007669"/>
    <property type="project" value="TreeGrafter"/>
</dbReference>
<dbReference type="KEGG" id="psim:KR76_12780"/>
<accession>A0A0A1DLI4</accession>
<dbReference type="eggNOG" id="COG1309">
    <property type="taxonomic scope" value="Bacteria"/>
</dbReference>
<name>A0A0A1DLI4_NOCSI</name>
<dbReference type="OrthoDB" id="4541857at2"/>
<dbReference type="AlphaFoldDB" id="A0A0A1DLI4"/>
<dbReference type="EMBL" id="CP009896">
    <property type="protein sequence ID" value="AIY17413.2"/>
    <property type="molecule type" value="Genomic_DNA"/>
</dbReference>
<dbReference type="InterPro" id="IPR050109">
    <property type="entry name" value="HTH-type_TetR-like_transc_reg"/>
</dbReference>
<evidence type="ECO:0000313" key="2">
    <source>
        <dbReference type="EMBL" id="AIY17413.2"/>
    </source>
</evidence>
<dbReference type="PANTHER" id="PTHR30055">
    <property type="entry name" value="HTH-TYPE TRANSCRIPTIONAL REGULATOR RUTR"/>
    <property type="match status" value="1"/>
</dbReference>
<evidence type="ECO:0000313" key="3">
    <source>
        <dbReference type="Proteomes" id="UP000030300"/>
    </source>
</evidence>
<evidence type="ECO:0000256" key="1">
    <source>
        <dbReference type="ARBA" id="ARBA00023125"/>
    </source>
</evidence>
<dbReference type="STRING" id="2045.KR76_12780"/>
<dbReference type="PRINTS" id="PR00455">
    <property type="entry name" value="HTHTETR"/>
</dbReference>
<dbReference type="InterPro" id="IPR009057">
    <property type="entry name" value="Homeodomain-like_sf"/>
</dbReference>
<proteinExistence type="predicted"/>
<gene>
    <name evidence="2" type="ORF">KR76_12780</name>
</gene>
<dbReference type="Pfam" id="PF00440">
    <property type="entry name" value="TetR_N"/>
    <property type="match status" value="1"/>
</dbReference>
<dbReference type="PROSITE" id="PS50977">
    <property type="entry name" value="HTH_TETR_2"/>
    <property type="match status" value="1"/>
</dbReference>
<dbReference type="SUPFAM" id="SSF46689">
    <property type="entry name" value="Homeodomain-like"/>
    <property type="match status" value="1"/>
</dbReference>
<sequence>MRDALTVTQGDWLLDGRRREAAVRRIHRAARELFLERGIERTTADAVARRAGCSRATFYRLVGSRAALVDALLAAGAQDVVARVEAATAGLTGAARAVEAIVTAAEAIRADPVVAVWLRDRGSLDDVLGGPDGITALARALTGAARPDPRDGEWIVRSVLALVAMPGRDPAAERALVASYVVPPLGLVDDDGA</sequence>
<dbReference type="InterPro" id="IPR001647">
    <property type="entry name" value="HTH_TetR"/>
</dbReference>
<dbReference type="Proteomes" id="UP000030300">
    <property type="component" value="Chromosome"/>
</dbReference>
<keyword evidence="1" id="KW-0238">DNA-binding</keyword>
<keyword evidence="3" id="KW-1185">Reference proteome</keyword>
<dbReference type="Gene3D" id="1.10.357.10">
    <property type="entry name" value="Tetracycline Repressor, domain 2"/>
    <property type="match status" value="1"/>
</dbReference>
<dbReference type="GO" id="GO:0000976">
    <property type="term" value="F:transcription cis-regulatory region binding"/>
    <property type="evidence" value="ECO:0007669"/>
    <property type="project" value="TreeGrafter"/>
</dbReference>
<dbReference type="HOGENOM" id="CLU_069356_39_5_11"/>
<organism evidence="2 3">
    <name type="scientific">Nocardioides simplex</name>
    <name type="common">Arthrobacter simplex</name>
    <dbReference type="NCBI Taxonomy" id="2045"/>
    <lineage>
        <taxon>Bacteria</taxon>
        <taxon>Bacillati</taxon>
        <taxon>Actinomycetota</taxon>
        <taxon>Actinomycetes</taxon>
        <taxon>Propionibacteriales</taxon>
        <taxon>Nocardioidaceae</taxon>
        <taxon>Pimelobacter</taxon>
    </lineage>
</organism>
<protein>
    <submittedName>
        <fullName evidence="2">Transcriptional regulator, TetR family</fullName>
    </submittedName>
</protein>
<dbReference type="PANTHER" id="PTHR30055:SF153">
    <property type="entry name" value="HTH-TYPE TRANSCRIPTIONAL REPRESSOR RV3405C"/>
    <property type="match status" value="1"/>
</dbReference>
<reference evidence="2 3" key="1">
    <citation type="journal article" date="2015" name="Genome Announc.">
        <title>Complete Genome Sequence of Steroid-Transforming Nocardioides simplex VKM Ac-2033D.</title>
        <authorList>
            <person name="Shtratnikova V.Y."/>
            <person name="Schelkunov M.I."/>
            <person name="Pekov Y.A."/>
            <person name="Fokina V.V."/>
            <person name="Logacheva M.D."/>
            <person name="Sokolov S.L."/>
            <person name="Bragin E.Y."/>
            <person name="Ashapkin V.V."/>
            <person name="Donova M.V."/>
        </authorList>
    </citation>
    <scope>NUCLEOTIDE SEQUENCE [LARGE SCALE GENOMIC DNA]</scope>
    <source>
        <strain evidence="2 3">VKM Ac-2033D</strain>
    </source>
</reference>